<dbReference type="GO" id="GO:0005737">
    <property type="term" value="C:cytoplasm"/>
    <property type="evidence" value="ECO:0007669"/>
    <property type="project" value="UniProtKB-SubCell"/>
</dbReference>
<dbReference type="GeneID" id="93864557"/>
<keyword evidence="5" id="KW-0808">Transferase</keyword>
<evidence type="ECO:0000256" key="3">
    <source>
        <dbReference type="ARBA" id="ARBA00022490"/>
    </source>
</evidence>
<dbReference type="EMBL" id="CP002171">
    <property type="protein sequence ID" value="ADL69233.1"/>
    <property type="molecule type" value="Genomic_DNA"/>
</dbReference>
<dbReference type="PANTHER" id="PTHR33799:SF1">
    <property type="entry name" value="PTS SYSTEM MANNOSE-SPECIFIC EIIAB COMPONENT-RELATED"/>
    <property type="match status" value="1"/>
</dbReference>
<dbReference type="CDD" id="cd00006">
    <property type="entry name" value="PTS_IIA_man"/>
    <property type="match status" value="1"/>
</dbReference>
<keyword evidence="10" id="KW-1185">Reference proteome</keyword>
<evidence type="ECO:0000256" key="5">
    <source>
        <dbReference type="ARBA" id="ARBA00022679"/>
    </source>
</evidence>
<reference evidence="9 10" key="1">
    <citation type="submission" date="2010-08" db="EMBL/GenBank/DDBJ databases">
        <title>Complete sequence of Thermoanaerobacterium thermosaccharolyticum DSM 571.</title>
        <authorList>
            <consortium name="US DOE Joint Genome Institute"/>
            <person name="Lucas S."/>
            <person name="Copeland A."/>
            <person name="Lapidus A."/>
            <person name="Cheng J.-F."/>
            <person name="Bruce D."/>
            <person name="Goodwin L."/>
            <person name="Pitluck S."/>
            <person name="Teshima H."/>
            <person name="Detter J.C."/>
            <person name="Han C."/>
            <person name="Tapia R."/>
            <person name="Land M."/>
            <person name="Hauser L."/>
            <person name="Chang Y.-J."/>
            <person name="Jeffries C."/>
            <person name="Kyrpides N."/>
            <person name="Ivanova N."/>
            <person name="Mikhailova N."/>
            <person name="Hemme C.L."/>
            <person name="Woyke T."/>
        </authorList>
    </citation>
    <scope>NUCLEOTIDE SEQUENCE [LARGE SCALE GENOMIC DNA]</scope>
    <source>
        <strain evidence="10">ATCC 7956 / DSM 571 / NCIMB 9385 / NCA 3814 / NCTC 13789 / WDCM 00135 / 2032</strain>
    </source>
</reference>
<evidence type="ECO:0000313" key="9">
    <source>
        <dbReference type="EMBL" id="ADL69233.1"/>
    </source>
</evidence>
<evidence type="ECO:0000256" key="6">
    <source>
        <dbReference type="ARBA" id="ARBA00022683"/>
    </source>
</evidence>
<dbReference type="GO" id="GO:0016020">
    <property type="term" value="C:membrane"/>
    <property type="evidence" value="ECO:0007669"/>
    <property type="project" value="InterPro"/>
</dbReference>
<dbReference type="GO" id="GO:0016301">
    <property type="term" value="F:kinase activity"/>
    <property type="evidence" value="ECO:0007669"/>
    <property type="project" value="UniProtKB-KW"/>
</dbReference>
<dbReference type="STRING" id="580327.Tthe_1736"/>
<keyword evidence="6" id="KW-0598">Phosphotransferase system</keyword>
<dbReference type="PANTHER" id="PTHR33799">
    <property type="entry name" value="PTS PERMEASE-RELATED-RELATED"/>
    <property type="match status" value="1"/>
</dbReference>
<feature type="domain" description="PTS EIIA type-4" evidence="8">
    <location>
        <begin position="1"/>
        <end position="127"/>
    </location>
</feature>
<dbReference type="HOGENOM" id="CLU_123235_1_1_9"/>
<name>D9TQJ9_THETC</name>
<evidence type="ECO:0000256" key="1">
    <source>
        <dbReference type="ARBA" id="ARBA00004496"/>
    </source>
</evidence>
<accession>D9TQJ9</accession>
<dbReference type="SUPFAM" id="SSF53062">
    <property type="entry name" value="PTS system fructose IIA component-like"/>
    <property type="match status" value="1"/>
</dbReference>
<dbReference type="eggNOG" id="COG2893">
    <property type="taxonomic scope" value="Bacteria"/>
</dbReference>
<dbReference type="InterPro" id="IPR004701">
    <property type="entry name" value="PTS_EIIA_man-typ"/>
</dbReference>
<dbReference type="KEGG" id="ttm:Tthe_1736"/>
<keyword evidence="7" id="KW-0418">Kinase</keyword>
<dbReference type="AlphaFoldDB" id="D9TQJ9"/>
<dbReference type="InterPro" id="IPR051471">
    <property type="entry name" value="Bacterial_PTS_sugar_comp"/>
</dbReference>
<evidence type="ECO:0000259" key="8">
    <source>
        <dbReference type="PROSITE" id="PS51096"/>
    </source>
</evidence>
<dbReference type="InterPro" id="IPR033887">
    <property type="entry name" value="PTS_IIA_man"/>
</dbReference>
<dbReference type="RefSeq" id="WP_013298199.1">
    <property type="nucleotide sequence ID" value="NC_014410.1"/>
</dbReference>
<keyword evidence="2" id="KW-0813">Transport</keyword>
<organism evidence="9 10">
    <name type="scientific">Thermoanaerobacterium thermosaccharolyticum (strain ATCC 7956 / DSM 571 / NCIMB 9385 / NCA 3814 / NCTC 13789 / WDCM 00135 / 2032)</name>
    <name type="common">Clostridium thermosaccharolyticum</name>
    <dbReference type="NCBI Taxonomy" id="580327"/>
    <lineage>
        <taxon>Bacteria</taxon>
        <taxon>Bacillati</taxon>
        <taxon>Bacillota</taxon>
        <taxon>Clostridia</taxon>
        <taxon>Thermoanaerobacterales</taxon>
        <taxon>Thermoanaerobacteraceae</taxon>
        <taxon>Thermoanaerobacterium</taxon>
    </lineage>
</organism>
<dbReference type="Gene3D" id="3.40.50.510">
    <property type="entry name" value="Phosphotransferase system, mannose-type IIA component"/>
    <property type="match status" value="1"/>
</dbReference>
<sequence length="142" mass="15656">MIGILVVTHGDFGRELIKSAELIVGKQDNIKCIGLFHGDDIEKFKREVSNTIYSLDDGDGVLVFTDLFGASPSNAVALSMKPVEKKVNFECITGVNMPMILEALTMRKSCKLKDLKEHSLNVGLGGIKDLYNELNVKKENDI</sequence>
<evidence type="ECO:0000256" key="2">
    <source>
        <dbReference type="ARBA" id="ARBA00022448"/>
    </source>
</evidence>
<gene>
    <name evidence="9" type="ordered locus">Tthe_1736</name>
</gene>
<dbReference type="Proteomes" id="UP000001626">
    <property type="component" value="Chromosome"/>
</dbReference>
<evidence type="ECO:0000256" key="4">
    <source>
        <dbReference type="ARBA" id="ARBA00022597"/>
    </source>
</evidence>
<evidence type="ECO:0000256" key="7">
    <source>
        <dbReference type="ARBA" id="ARBA00022777"/>
    </source>
</evidence>
<protein>
    <submittedName>
        <fullName evidence="9">PTS system fructose subfamily IIA component</fullName>
    </submittedName>
</protein>
<dbReference type="GO" id="GO:0009401">
    <property type="term" value="P:phosphoenolpyruvate-dependent sugar phosphotransferase system"/>
    <property type="evidence" value="ECO:0007669"/>
    <property type="project" value="UniProtKB-KW"/>
</dbReference>
<dbReference type="InterPro" id="IPR036662">
    <property type="entry name" value="PTS_EIIA_man-typ_sf"/>
</dbReference>
<keyword evidence="3" id="KW-0963">Cytoplasm</keyword>
<keyword evidence="4" id="KW-0762">Sugar transport</keyword>
<dbReference type="Pfam" id="PF03610">
    <property type="entry name" value="EIIA-man"/>
    <property type="match status" value="1"/>
</dbReference>
<comment type="subcellular location">
    <subcellularLocation>
        <location evidence="1">Cytoplasm</location>
    </subcellularLocation>
</comment>
<proteinExistence type="predicted"/>
<dbReference type="PROSITE" id="PS51096">
    <property type="entry name" value="PTS_EIIA_TYPE_4"/>
    <property type="match status" value="1"/>
</dbReference>
<dbReference type="OrthoDB" id="9799827at2"/>
<evidence type="ECO:0000313" key="10">
    <source>
        <dbReference type="Proteomes" id="UP000001626"/>
    </source>
</evidence>